<proteinExistence type="predicted"/>
<organism evidence="1">
    <name type="scientific">Myoviridae sp. ctLnO19</name>
    <dbReference type="NCBI Taxonomy" id="2825085"/>
    <lineage>
        <taxon>Viruses</taxon>
        <taxon>Duplodnaviria</taxon>
        <taxon>Heunggongvirae</taxon>
        <taxon>Uroviricota</taxon>
        <taxon>Caudoviricetes</taxon>
    </lineage>
</organism>
<accession>A0A8S5NZK4</accession>
<name>A0A8S5NZK4_9CAUD</name>
<evidence type="ECO:0000313" key="1">
    <source>
        <dbReference type="EMBL" id="DAE00254.1"/>
    </source>
</evidence>
<dbReference type="EMBL" id="BK015301">
    <property type="protein sequence ID" value="DAE00254.1"/>
    <property type="molecule type" value="Genomic_DNA"/>
</dbReference>
<protein>
    <submittedName>
        <fullName evidence="1">Uncharacterized protein</fullName>
    </submittedName>
</protein>
<sequence>MNEIVSCSFSRGRGLFSHLPLIFIIRQSTSLIICFYPV</sequence>
<reference evidence="1" key="1">
    <citation type="journal article" date="2021" name="Proc. Natl. Acad. Sci. U.S.A.">
        <title>A Catalog of Tens of Thousands of Viruses from Human Metagenomes Reveals Hidden Associations with Chronic Diseases.</title>
        <authorList>
            <person name="Tisza M.J."/>
            <person name="Buck C.B."/>
        </authorList>
    </citation>
    <scope>NUCLEOTIDE SEQUENCE</scope>
    <source>
        <strain evidence="1">CtLnO19</strain>
    </source>
</reference>